<evidence type="ECO:0000256" key="2">
    <source>
        <dbReference type="ARBA" id="ARBA00022692"/>
    </source>
</evidence>
<keyword evidence="3" id="KW-1133">Transmembrane helix</keyword>
<gene>
    <name evidence="5" type="ORF">T265_01858</name>
</gene>
<organism evidence="5 6">
    <name type="scientific">Opisthorchis viverrini</name>
    <name type="common">Southeast Asian liver fluke</name>
    <dbReference type="NCBI Taxonomy" id="6198"/>
    <lineage>
        <taxon>Eukaryota</taxon>
        <taxon>Metazoa</taxon>
        <taxon>Spiralia</taxon>
        <taxon>Lophotrochozoa</taxon>
        <taxon>Platyhelminthes</taxon>
        <taxon>Trematoda</taxon>
        <taxon>Digenea</taxon>
        <taxon>Opisthorchiida</taxon>
        <taxon>Opisthorchiata</taxon>
        <taxon>Opisthorchiidae</taxon>
        <taxon>Opisthorchis</taxon>
    </lineage>
</organism>
<keyword evidence="2" id="KW-0812">Transmembrane</keyword>
<dbReference type="KEGG" id="ovi:T265_01858"/>
<dbReference type="Proteomes" id="UP000054324">
    <property type="component" value="Unassembled WGS sequence"/>
</dbReference>
<dbReference type="Pfam" id="PF02466">
    <property type="entry name" value="Tim17"/>
    <property type="match status" value="1"/>
</dbReference>
<dbReference type="GO" id="GO:0030150">
    <property type="term" value="P:protein import into mitochondrial matrix"/>
    <property type="evidence" value="ECO:0007669"/>
    <property type="project" value="TreeGrafter"/>
</dbReference>
<dbReference type="InterPro" id="IPR045238">
    <property type="entry name" value="Tim23-like"/>
</dbReference>
<dbReference type="STRING" id="6198.A0A075A1F8"/>
<evidence type="ECO:0000256" key="4">
    <source>
        <dbReference type="ARBA" id="ARBA00023136"/>
    </source>
</evidence>
<keyword evidence="4" id="KW-0472">Membrane</keyword>
<dbReference type="OrthoDB" id="159299at2759"/>
<dbReference type="EMBL" id="KL596638">
    <property type="protein sequence ID" value="KER32087.1"/>
    <property type="molecule type" value="Genomic_DNA"/>
</dbReference>
<dbReference type="PANTHER" id="PTHR15371:SF0">
    <property type="entry name" value="SD19278P"/>
    <property type="match status" value="1"/>
</dbReference>
<dbReference type="RefSeq" id="XP_009164232.1">
    <property type="nucleotide sequence ID" value="XM_009165968.1"/>
</dbReference>
<reference evidence="5 6" key="1">
    <citation type="submission" date="2013-11" db="EMBL/GenBank/DDBJ databases">
        <title>Opisthorchis viverrini - life in the bile duct.</title>
        <authorList>
            <person name="Young N.D."/>
            <person name="Nagarajan N."/>
            <person name="Lin S.J."/>
            <person name="Korhonen P.K."/>
            <person name="Jex A.R."/>
            <person name="Hall R.S."/>
            <person name="Safavi-Hemami H."/>
            <person name="Kaewkong W."/>
            <person name="Bertrand D."/>
            <person name="Gao S."/>
            <person name="Seet Q."/>
            <person name="Wongkham S."/>
            <person name="Teh B.T."/>
            <person name="Wongkham C."/>
            <person name="Intapan P.M."/>
            <person name="Maleewong W."/>
            <person name="Yang X."/>
            <person name="Hu M."/>
            <person name="Wang Z."/>
            <person name="Hofmann A."/>
            <person name="Sternberg P.W."/>
            <person name="Tan P."/>
            <person name="Wang J."/>
            <person name="Gasser R.B."/>
        </authorList>
    </citation>
    <scope>NUCLEOTIDE SEQUENCE [LARGE SCALE GENOMIC DNA]</scope>
</reference>
<evidence type="ECO:0000256" key="3">
    <source>
        <dbReference type="ARBA" id="ARBA00022989"/>
    </source>
</evidence>
<dbReference type="AlphaFoldDB" id="A0A075A1F8"/>
<dbReference type="GeneID" id="20316046"/>
<name>A0A075A1F8_OPIVI</name>
<evidence type="ECO:0008006" key="7">
    <source>
        <dbReference type="Google" id="ProtNLM"/>
    </source>
</evidence>
<dbReference type="GO" id="GO:0005744">
    <property type="term" value="C:TIM23 mitochondrial import inner membrane translocase complex"/>
    <property type="evidence" value="ECO:0007669"/>
    <property type="project" value="TreeGrafter"/>
</dbReference>
<evidence type="ECO:0000313" key="5">
    <source>
        <dbReference type="EMBL" id="KER32087.1"/>
    </source>
</evidence>
<comment type="subcellular location">
    <subcellularLocation>
        <location evidence="1">Membrane</location>
        <topology evidence="1">Multi-pass membrane protein</topology>
    </subcellularLocation>
</comment>
<accession>A0A075A1F8</accession>
<proteinExistence type="predicted"/>
<sequence length="237" mass="25186">MARSCATHAETASTETSVVRHPLVAHPACVDWEHLSSLTMATTDRNDANLLVSPFLNFDPSLLVSNSGEQFIFPEGEKHRGRFERSFSEIGAMVIGGEFLLPVPMALRPGATLGGIRGLYAGLSDAEIKKLPTVAIKRTQLLNHVTKSGGTLAQTAGSIGLIYALSDFLIHKLRGGADDEINTVTAATFTGCVYKSPGVFKPGGWQRCLRGGAVGLVVGSVAVAFTSWSHIKYMLGS</sequence>
<protein>
    <recommendedName>
        <fullName evidence="7">Mitochondrial import inner membrane translocase subunit TIM23</fullName>
    </recommendedName>
</protein>
<keyword evidence="6" id="KW-1185">Reference proteome</keyword>
<dbReference type="GO" id="GO:0008320">
    <property type="term" value="F:protein transmembrane transporter activity"/>
    <property type="evidence" value="ECO:0007669"/>
    <property type="project" value="TreeGrafter"/>
</dbReference>
<evidence type="ECO:0000256" key="1">
    <source>
        <dbReference type="ARBA" id="ARBA00004141"/>
    </source>
</evidence>
<dbReference type="CTD" id="20316046"/>
<evidence type="ECO:0000313" key="6">
    <source>
        <dbReference type="Proteomes" id="UP000054324"/>
    </source>
</evidence>
<dbReference type="PANTHER" id="PTHR15371">
    <property type="entry name" value="TIM23"/>
    <property type="match status" value="1"/>
</dbReference>